<evidence type="ECO:0000313" key="2">
    <source>
        <dbReference type="EMBL" id="KAJ8717875.1"/>
    </source>
</evidence>
<proteinExistence type="predicted"/>
<protein>
    <submittedName>
        <fullName evidence="2">Uncharacterized protein</fullName>
    </submittedName>
</protein>
<name>A0AAD7YK73_MYTSE</name>
<evidence type="ECO:0000313" key="3">
    <source>
        <dbReference type="Proteomes" id="UP001231518"/>
    </source>
</evidence>
<reference evidence="2" key="1">
    <citation type="submission" date="2023-03" db="EMBL/GenBank/DDBJ databases">
        <title>Chromosome-level genomes of two armyworms, Mythimna separata and Mythimna loreyi, provide insights into the biosynthesis and reception of sex pheromones.</title>
        <authorList>
            <person name="Zhao H."/>
        </authorList>
    </citation>
    <scope>NUCLEOTIDE SEQUENCE</scope>
    <source>
        <strain evidence="2">BeijingLab</strain>
        <tissue evidence="2">Pupa</tissue>
    </source>
</reference>
<gene>
    <name evidence="2" type="ORF">PYW07_005805</name>
</gene>
<evidence type="ECO:0000256" key="1">
    <source>
        <dbReference type="SAM" id="MobiDB-lite"/>
    </source>
</evidence>
<sequence length="587" mass="66801">MSELSENVRQVIVKLVPACVVNDISCFVFYDKHPSSDINIDITICTNNGEVKEYYQRDLVSAIKLRGVEKPREIKILRNANCDLFYLVFSKEEITILSRKDKLQIHQTVSSVEKYDISDPSCSGQACLRVFRKADAVPLTFDDNFENFKRPDISTTFTETQNDDSLPIITHLMRKLTEAKYSVKYNEKTYKELLDLHQNVAFSTYKKIHPDLNDSVFKDGAKEMASVLRINTQTPWVKVCNKKIVLVLNVCNMNNEPLEDVHILLHGTTGQSIEYTTKLFEKIETSPFWEETGTQVLKYNKNSAIVTVIEENELRSNVVSKIEFNGVIFYKKNGKECLLPMEDVRLCSLDTMGAEFDVLSSVPMDPNIMLAILATTEKTELLLRHTKRPNDEALSLELFCKFLSMERVPHCENVAIHRKSPYHVLNGVMLLMHSETTNANDSLTVSIYSRTPAQVLALIHYIHDAVPLTLIITTPNIKITAKEDSLSKYNEEIIDNTQTSNNYQKYATSILNRTELVLKYLDYSMVKMGESKSSVVQNKIGTEIDLFGGDEGAFLEFKNRMRDEAAKGVKALDEDQDTPESDVMCID</sequence>
<feature type="region of interest" description="Disordered" evidence="1">
    <location>
        <begin position="568"/>
        <end position="587"/>
    </location>
</feature>
<dbReference type="AlphaFoldDB" id="A0AAD7YK73"/>
<dbReference type="Proteomes" id="UP001231518">
    <property type="component" value="Chromosome 18"/>
</dbReference>
<dbReference type="EMBL" id="JARGEI010000016">
    <property type="protein sequence ID" value="KAJ8717875.1"/>
    <property type="molecule type" value="Genomic_DNA"/>
</dbReference>
<organism evidence="2 3">
    <name type="scientific">Mythimna separata</name>
    <name type="common">Oriental armyworm</name>
    <name type="synonym">Pseudaletia separata</name>
    <dbReference type="NCBI Taxonomy" id="271217"/>
    <lineage>
        <taxon>Eukaryota</taxon>
        <taxon>Metazoa</taxon>
        <taxon>Ecdysozoa</taxon>
        <taxon>Arthropoda</taxon>
        <taxon>Hexapoda</taxon>
        <taxon>Insecta</taxon>
        <taxon>Pterygota</taxon>
        <taxon>Neoptera</taxon>
        <taxon>Endopterygota</taxon>
        <taxon>Lepidoptera</taxon>
        <taxon>Glossata</taxon>
        <taxon>Ditrysia</taxon>
        <taxon>Noctuoidea</taxon>
        <taxon>Noctuidae</taxon>
        <taxon>Noctuinae</taxon>
        <taxon>Hadenini</taxon>
        <taxon>Mythimna</taxon>
    </lineage>
</organism>
<comment type="caution">
    <text evidence="2">The sequence shown here is derived from an EMBL/GenBank/DDBJ whole genome shotgun (WGS) entry which is preliminary data.</text>
</comment>
<accession>A0AAD7YK73</accession>
<keyword evidence="3" id="KW-1185">Reference proteome</keyword>